<protein>
    <submittedName>
        <fullName evidence="2">Uncharacterized protein</fullName>
    </submittedName>
</protein>
<comment type="caution">
    <text evidence="2">The sequence shown here is derived from an EMBL/GenBank/DDBJ whole genome shotgun (WGS) entry which is preliminary data.</text>
</comment>
<gene>
    <name evidence="2" type="ORF">Afil01_14640</name>
</gene>
<proteinExistence type="predicted"/>
<organism evidence="2 3">
    <name type="scientific">Actinorhabdospora filicis</name>
    <dbReference type="NCBI Taxonomy" id="1785913"/>
    <lineage>
        <taxon>Bacteria</taxon>
        <taxon>Bacillati</taxon>
        <taxon>Actinomycetota</taxon>
        <taxon>Actinomycetes</taxon>
        <taxon>Micromonosporales</taxon>
        <taxon>Micromonosporaceae</taxon>
        <taxon>Actinorhabdospora</taxon>
    </lineage>
</organism>
<dbReference type="Proteomes" id="UP001165079">
    <property type="component" value="Unassembled WGS sequence"/>
</dbReference>
<evidence type="ECO:0000256" key="1">
    <source>
        <dbReference type="SAM" id="MobiDB-lite"/>
    </source>
</evidence>
<evidence type="ECO:0000313" key="2">
    <source>
        <dbReference type="EMBL" id="GLZ76657.1"/>
    </source>
</evidence>
<feature type="region of interest" description="Disordered" evidence="1">
    <location>
        <begin position="94"/>
        <end position="115"/>
    </location>
</feature>
<dbReference type="AlphaFoldDB" id="A0A9W6W261"/>
<accession>A0A9W6W261</accession>
<sequence length="115" mass="11953">MLEEASEPACDHGAAVPSAALAAAGAPVNASAATPSAAINGRNFTMQLPELSAWIPGLAPTNVRCAGIGGRLPRSRRPFSPDVARLSTDMYARSERRSAEVSLNDAPDTVDYFSP</sequence>
<name>A0A9W6W261_9ACTN</name>
<evidence type="ECO:0000313" key="3">
    <source>
        <dbReference type="Proteomes" id="UP001165079"/>
    </source>
</evidence>
<dbReference type="EMBL" id="BSTX01000001">
    <property type="protein sequence ID" value="GLZ76657.1"/>
    <property type="molecule type" value="Genomic_DNA"/>
</dbReference>
<reference evidence="2" key="1">
    <citation type="submission" date="2023-03" db="EMBL/GenBank/DDBJ databases">
        <title>Actinorhabdospora filicis NBRC 111898.</title>
        <authorList>
            <person name="Ichikawa N."/>
            <person name="Sato H."/>
            <person name="Tonouchi N."/>
        </authorList>
    </citation>
    <scope>NUCLEOTIDE SEQUENCE</scope>
    <source>
        <strain evidence="2">NBRC 111898</strain>
    </source>
</reference>
<keyword evidence="3" id="KW-1185">Reference proteome</keyword>